<dbReference type="InterPro" id="IPR036390">
    <property type="entry name" value="WH_DNA-bd_sf"/>
</dbReference>
<reference evidence="5 6" key="1">
    <citation type="journal article" date="2021" name="MBio">
        <title>Poor Competitiveness of Bradyrhizobium in Pigeon Pea Root Colonization in Indian Soils.</title>
        <authorList>
            <person name="Chalasani D."/>
            <person name="Basu A."/>
            <person name="Pullabhotla S.V.S.R.N."/>
            <person name="Jorrin B."/>
            <person name="Neal A.L."/>
            <person name="Poole P.S."/>
            <person name="Podile A.R."/>
            <person name="Tkacz A."/>
        </authorList>
    </citation>
    <scope>NUCLEOTIDE SEQUENCE [LARGE SCALE GENOMIC DNA]</scope>
    <source>
        <strain evidence="5 6">HU12</strain>
    </source>
</reference>
<keyword evidence="3" id="KW-0804">Transcription</keyword>
<dbReference type="InterPro" id="IPR029016">
    <property type="entry name" value="GAF-like_dom_sf"/>
</dbReference>
<dbReference type="EMBL" id="JAEUAX010000006">
    <property type="protein sequence ID" value="MBW9110623.1"/>
    <property type="molecule type" value="Genomic_DNA"/>
</dbReference>
<organism evidence="5 6">
    <name type="scientific">Microbacterium ureisolvens</name>
    <dbReference type="NCBI Taxonomy" id="2781186"/>
    <lineage>
        <taxon>Bacteria</taxon>
        <taxon>Bacillati</taxon>
        <taxon>Actinomycetota</taxon>
        <taxon>Actinomycetes</taxon>
        <taxon>Micrococcales</taxon>
        <taxon>Microbacteriaceae</taxon>
        <taxon>Microbacterium</taxon>
    </lineage>
</organism>
<gene>
    <name evidence="5" type="ORF">JNB61_12640</name>
</gene>
<dbReference type="Pfam" id="PF01614">
    <property type="entry name" value="IclR_C"/>
    <property type="match status" value="1"/>
</dbReference>
<dbReference type="Pfam" id="PF09339">
    <property type="entry name" value="HTH_IclR"/>
    <property type="match status" value="1"/>
</dbReference>
<dbReference type="Gene3D" id="1.10.10.10">
    <property type="entry name" value="Winged helix-like DNA-binding domain superfamily/Winged helix DNA-binding domain"/>
    <property type="match status" value="1"/>
</dbReference>
<dbReference type="RefSeq" id="WP_220339836.1">
    <property type="nucleotide sequence ID" value="NZ_JAEUAX010000006.1"/>
</dbReference>
<proteinExistence type="predicted"/>
<dbReference type="Proteomes" id="UP000777440">
    <property type="component" value="Unassembled WGS sequence"/>
</dbReference>
<keyword evidence="2" id="KW-0238">DNA-binding</keyword>
<evidence type="ECO:0000256" key="2">
    <source>
        <dbReference type="ARBA" id="ARBA00023125"/>
    </source>
</evidence>
<dbReference type="InterPro" id="IPR005471">
    <property type="entry name" value="Tscrpt_reg_IclR_N"/>
</dbReference>
<dbReference type="InterPro" id="IPR014757">
    <property type="entry name" value="Tscrpt_reg_IclR_C"/>
</dbReference>
<dbReference type="PROSITE" id="PS51078">
    <property type="entry name" value="ICLR_ED"/>
    <property type="match status" value="1"/>
</dbReference>
<comment type="caution">
    <text evidence="5">The sequence shown here is derived from an EMBL/GenBank/DDBJ whole genome shotgun (WGS) entry which is preliminary data.</text>
</comment>
<accession>A0ABS7I2A6</accession>
<evidence type="ECO:0000256" key="1">
    <source>
        <dbReference type="ARBA" id="ARBA00023015"/>
    </source>
</evidence>
<keyword evidence="6" id="KW-1185">Reference proteome</keyword>
<feature type="domain" description="IclR-ED" evidence="4">
    <location>
        <begin position="77"/>
        <end position="258"/>
    </location>
</feature>
<dbReference type="InterPro" id="IPR050707">
    <property type="entry name" value="HTH_MetabolicPath_Reg"/>
</dbReference>
<dbReference type="SUPFAM" id="SSF46785">
    <property type="entry name" value="Winged helix' DNA-binding domain"/>
    <property type="match status" value="1"/>
</dbReference>
<dbReference type="PANTHER" id="PTHR30136:SF35">
    <property type="entry name" value="HTH-TYPE TRANSCRIPTIONAL REGULATOR RV1719"/>
    <property type="match status" value="1"/>
</dbReference>
<evidence type="ECO:0000313" key="6">
    <source>
        <dbReference type="Proteomes" id="UP000777440"/>
    </source>
</evidence>
<dbReference type="SUPFAM" id="SSF55781">
    <property type="entry name" value="GAF domain-like"/>
    <property type="match status" value="1"/>
</dbReference>
<dbReference type="InterPro" id="IPR036388">
    <property type="entry name" value="WH-like_DNA-bd_sf"/>
</dbReference>
<sequence length="264" mass="28110">MSLREDLVPERTSMGRGIDVLSCVARLSASSAYGASVQDIARELQRDRSQISRTLAALAAERLVTRGPDGRYRLSWGWYAAAEQLVDRRLRSEGLTILDDLSATVGEACFLGVLAGDATVTVVESVPAAARMIGSWIGRGYPAFCSDAGQAVLWDASDDEIRGVFSRTEFRGTGPNAATSVDEFLTRLAEARARGYAIVAEEAEPGLYSVSAPVWDFRGEVIAGLQIVGERPRLEPRSEALGAACVDAARRLSMALGAAAARAG</sequence>
<dbReference type="Gene3D" id="3.30.450.40">
    <property type="match status" value="1"/>
</dbReference>
<protein>
    <submittedName>
        <fullName evidence="5">IclR family transcriptional regulator</fullName>
    </submittedName>
</protein>
<keyword evidence="1" id="KW-0805">Transcription regulation</keyword>
<evidence type="ECO:0000259" key="4">
    <source>
        <dbReference type="PROSITE" id="PS51078"/>
    </source>
</evidence>
<evidence type="ECO:0000313" key="5">
    <source>
        <dbReference type="EMBL" id="MBW9110623.1"/>
    </source>
</evidence>
<dbReference type="PANTHER" id="PTHR30136">
    <property type="entry name" value="HELIX-TURN-HELIX TRANSCRIPTIONAL REGULATOR, ICLR FAMILY"/>
    <property type="match status" value="1"/>
</dbReference>
<evidence type="ECO:0000256" key="3">
    <source>
        <dbReference type="ARBA" id="ARBA00023163"/>
    </source>
</evidence>
<name>A0ABS7I2A6_9MICO</name>